<dbReference type="PROSITE" id="PS51257">
    <property type="entry name" value="PROKAR_LIPOPROTEIN"/>
    <property type="match status" value="1"/>
</dbReference>
<evidence type="ECO:0000313" key="3">
    <source>
        <dbReference type="Proteomes" id="UP000652198"/>
    </source>
</evidence>
<dbReference type="Proteomes" id="UP000652198">
    <property type="component" value="Unassembled WGS sequence"/>
</dbReference>
<dbReference type="RefSeq" id="WP_172313673.1">
    <property type="nucleotide sequence ID" value="NZ_WOEY01000088.1"/>
</dbReference>
<accession>A0ABX2BVP7</accession>
<protein>
    <submittedName>
        <fullName evidence="2">Uncharacterized protein</fullName>
    </submittedName>
</protein>
<keyword evidence="3" id="KW-1185">Reference proteome</keyword>
<feature type="region of interest" description="Disordered" evidence="1">
    <location>
        <begin position="25"/>
        <end position="49"/>
    </location>
</feature>
<gene>
    <name evidence="2" type="ORF">GNZ12_22145</name>
</gene>
<evidence type="ECO:0000256" key="1">
    <source>
        <dbReference type="SAM" id="MobiDB-lite"/>
    </source>
</evidence>
<dbReference type="EMBL" id="WOEY01000088">
    <property type="protein sequence ID" value="NPT43958.1"/>
    <property type="molecule type" value="Genomic_DNA"/>
</dbReference>
<organism evidence="2 3">
    <name type="scientific">Paraburkholderia solitsugae</name>
    <dbReference type="NCBI Taxonomy" id="2675748"/>
    <lineage>
        <taxon>Bacteria</taxon>
        <taxon>Pseudomonadati</taxon>
        <taxon>Pseudomonadota</taxon>
        <taxon>Betaproteobacteria</taxon>
        <taxon>Burkholderiales</taxon>
        <taxon>Burkholderiaceae</taxon>
        <taxon>Paraburkholderia</taxon>
    </lineage>
</organism>
<evidence type="ECO:0000313" key="2">
    <source>
        <dbReference type="EMBL" id="NPT43958.1"/>
    </source>
</evidence>
<reference evidence="2 3" key="1">
    <citation type="submission" date="2019-11" db="EMBL/GenBank/DDBJ databases">
        <title>Metabolism of dissolved organic matter in forest soils.</title>
        <authorList>
            <person name="Cyle K.T."/>
            <person name="Wilhelm R.C."/>
            <person name="Martinez C.E."/>
        </authorList>
    </citation>
    <scope>NUCLEOTIDE SEQUENCE [LARGE SCALE GENOMIC DNA]</scope>
    <source>
        <strain evidence="2 3">1N</strain>
    </source>
</reference>
<sequence>MNTTFKALPIAVLISVMYGCGEGVQNSPSSTASQGGAGSTPATSASASNYTPGNLLVSRTAYDPANVVSGTLPYNATPTSTNASPVTAVTPGTYPNVFTNDANDGNFGITSEAYLDQWTPGAGSPSQTLDITAQAAKNQVKFATSFASKSELALNVSLDQKSLSFVGYNTSIDQLDISNSNTPGVVDTTNTDIATPTYRTVAQLTFASNSLSFTNTNAYAGNNGRAAVLANGMFYIVGNAGNSGKNPKPTTALLDMLTMDTGVQSIAAGSSCAFSQVIGAFQSGTGAGTYAAAPAGTACSLASLGSITGGSSTGDQFGFTIAKLPTTPATVADKTGKDENLRGLFVGPDGTMYVSKGSGGNGVNTVYQVGATGALANGGVLPQNAPVTILPGFPTALATNLTNLTSPAQVTGTVYPFGMWIPSSNPSIMFVTDEGDGVAGDQVSGSGGLWVYQKQNGVWKPLTNLTTGLSLGAAYTVTDSTGLYGTKGASYTTTPDGLRNITGQVNSDGSFTIYAVTSTIANSLGTAFDAGADSNQLVKITVTVNGSTVTSASGFSVMQTAPYGQALRGVAIVPNS</sequence>
<name>A0ABX2BVP7_9BURK</name>
<proteinExistence type="predicted"/>
<comment type="caution">
    <text evidence="2">The sequence shown here is derived from an EMBL/GenBank/DDBJ whole genome shotgun (WGS) entry which is preliminary data.</text>
</comment>
<feature type="compositionally biased region" description="Low complexity" evidence="1">
    <location>
        <begin position="27"/>
        <end position="48"/>
    </location>
</feature>